<dbReference type="GO" id="GO:0009507">
    <property type="term" value="C:chloroplast"/>
    <property type="evidence" value="ECO:0007669"/>
    <property type="project" value="UniProtKB-SubCell"/>
</dbReference>
<comment type="similarity">
    <text evidence="1 4">Belongs to the universal ribosomal protein uL13 family.</text>
</comment>
<dbReference type="GO" id="GO:0003735">
    <property type="term" value="F:structural constituent of ribosome"/>
    <property type="evidence" value="ECO:0007669"/>
    <property type="project" value="InterPro"/>
</dbReference>
<name>A0A2U9NSX7_9STRA</name>
<dbReference type="Gene3D" id="3.90.1180.10">
    <property type="entry name" value="Ribosomal protein L13"/>
    <property type="match status" value="1"/>
</dbReference>
<keyword evidence="5" id="KW-0934">Plastid</keyword>
<keyword evidence="5" id="KW-0150">Chloroplast</keyword>
<sequence length="140" mass="16305">MNKTFIPDSDYIKRKWYIIDCKDQQLGRLASSLISLLSGKFKSYYYPSIDTGDYVILINVESLIFNQEIERFHVFQPGRPGRSLKKMGNPTPQRIIENCIKCMMPNGLARKRLTKRLKVYEGANHPHQAQNPIKLDFNKL</sequence>
<dbReference type="GO" id="GO:0017148">
    <property type="term" value="P:negative regulation of translation"/>
    <property type="evidence" value="ECO:0007669"/>
    <property type="project" value="TreeGrafter"/>
</dbReference>
<dbReference type="Pfam" id="PF00572">
    <property type="entry name" value="Ribosomal_L13"/>
    <property type="match status" value="1"/>
</dbReference>
<reference evidence="5" key="1">
    <citation type="journal article" date="2018" name="Adv. Bot. Res.">
        <title>Evolution of the Plastid Genomes in Diatoms.</title>
        <authorList>
            <person name="Yu M."/>
            <person name="Ashworth M.P."/>
            <person name="Hajrah N.H."/>
            <person name="Khiyami M.A."/>
            <person name="Sabir M.J."/>
            <person name="Alhebshi A.M."/>
            <person name="Al-Malki A.L."/>
            <person name="Sabir J.S.M."/>
            <person name="Theriot E.C."/>
            <person name="Jansen R.K."/>
        </authorList>
    </citation>
    <scope>NUCLEOTIDE SEQUENCE</scope>
</reference>
<dbReference type="SUPFAM" id="SSF52161">
    <property type="entry name" value="Ribosomal protein L13"/>
    <property type="match status" value="1"/>
</dbReference>
<evidence type="ECO:0000256" key="4">
    <source>
        <dbReference type="HAMAP-Rule" id="MF_01366"/>
    </source>
</evidence>
<evidence type="ECO:0000313" key="5">
    <source>
        <dbReference type="EMBL" id="AWT40243.1"/>
    </source>
</evidence>
<comment type="subcellular location">
    <subcellularLocation>
        <location evidence="4">Plastid</location>
        <location evidence="4">Chloroplast</location>
    </subcellularLocation>
</comment>
<dbReference type="NCBIfam" id="TIGR01066">
    <property type="entry name" value="rplM_bact"/>
    <property type="match status" value="1"/>
</dbReference>
<protein>
    <recommendedName>
        <fullName evidence="4">Large ribosomal subunit protein uL13c</fullName>
    </recommendedName>
</protein>
<dbReference type="GO" id="GO:0003729">
    <property type="term" value="F:mRNA binding"/>
    <property type="evidence" value="ECO:0007669"/>
    <property type="project" value="TreeGrafter"/>
</dbReference>
<keyword evidence="3 4" id="KW-0687">Ribonucleoprotein</keyword>
<accession>A0A2U9NSX7</accession>
<evidence type="ECO:0000256" key="1">
    <source>
        <dbReference type="ARBA" id="ARBA00006227"/>
    </source>
</evidence>
<dbReference type="HAMAP" id="MF_01366">
    <property type="entry name" value="Ribosomal_uL13"/>
    <property type="match status" value="1"/>
</dbReference>
<dbReference type="GeneID" id="36960145"/>
<organism evidence="5">
    <name type="scientific">Biddulphiella tridens</name>
    <dbReference type="NCBI Taxonomy" id="1003022"/>
    <lineage>
        <taxon>Eukaryota</taxon>
        <taxon>Sar</taxon>
        <taxon>Stramenopiles</taxon>
        <taxon>Ochrophyta</taxon>
        <taxon>Bacillariophyta</taxon>
        <taxon>Mediophyceae</taxon>
        <taxon>Biddulphiophycidae</taxon>
        <taxon>Biddulphiales</taxon>
        <taxon>Biddulphiaceae</taxon>
        <taxon>Biddulphiella</taxon>
    </lineage>
</organism>
<dbReference type="EMBL" id="MG755806">
    <property type="protein sequence ID" value="AWT40243.1"/>
    <property type="molecule type" value="Genomic_DNA"/>
</dbReference>
<dbReference type="PIRSF" id="PIRSF002181">
    <property type="entry name" value="Ribosomal_L13"/>
    <property type="match status" value="1"/>
</dbReference>
<evidence type="ECO:0000256" key="3">
    <source>
        <dbReference type="ARBA" id="ARBA00023274"/>
    </source>
</evidence>
<gene>
    <name evidence="4 5" type="primary">rpl13</name>
</gene>
<keyword evidence="2 4" id="KW-0689">Ribosomal protein</keyword>
<dbReference type="CDD" id="cd00392">
    <property type="entry name" value="Ribosomal_L13"/>
    <property type="match status" value="1"/>
</dbReference>
<evidence type="ECO:0000256" key="2">
    <source>
        <dbReference type="ARBA" id="ARBA00022980"/>
    </source>
</evidence>
<dbReference type="PANTHER" id="PTHR11545:SF41">
    <property type="entry name" value="50S RIBOSOMAL PROTEIN L13, CHLOROPLASTIC"/>
    <property type="match status" value="1"/>
</dbReference>
<dbReference type="PANTHER" id="PTHR11545">
    <property type="entry name" value="RIBOSOMAL PROTEIN L13"/>
    <property type="match status" value="1"/>
</dbReference>
<dbReference type="InterPro" id="IPR005823">
    <property type="entry name" value="Ribosomal_uL13_bac-type"/>
</dbReference>
<proteinExistence type="inferred from homology"/>
<geneLocation type="chloroplast" evidence="5"/>
<comment type="subunit">
    <text evidence="4">Part of the 50S ribosomal subunit.</text>
</comment>
<dbReference type="InterPro" id="IPR036899">
    <property type="entry name" value="Ribosomal_uL13_sf"/>
</dbReference>
<dbReference type="RefSeq" id="YP_009497530.1">
    <property type="nucleotide sequence ID" value="NC_038007.1"/>
</dbReference>
<dbReference type="AlphaFoldDB" id="A0A2U9NSX7"/>
<dbReference type="GO" id="GO:0006412">
    <property type="term" value="P:translation"/>
    <property type="evidence" value="ECO:0007669"/>
    <property type="project" value="UniProtKB-UniRule"/>
</dbReference>
<dbReference type="GO" id="GO:0005762">
    <property type="term" value="C:mitochondrial large ribosomal subunit"/>
    <property type="evidence" value="ECO:0007669"/>
    <property type="project" value="TreeGrafter"/>
</dbReference>
<dbReference type="InterPro" id="IPR005822">
    <property type="entry name" value="Ribosomal_uL13"/>
</dbReference>